<dbReference type="STRING" id="3818.A0A444Z131"/>
<reference evidence="4 5" key="1">
    <citation type="submission" date="2019-01" db="EMBL/GenBank/DDBJ databases">
        <title>Sequencing of cultivated peanut Arachis hypogaea provides insights into genome evolution and oil improvement.</title>
        <authorList>
            <person name="Chen X."/>
        </authorList>
    </citation>
    <scope>NUCLEOTIDE SEQUENCE [LARGE SCALE GENOMIC DNA]</scope>
    <source>
        <strain evidence="5">cv. Fuhuasheng</strain>
        <tissue evidence="4">Leaves</tissue>
    </source>
</reference>
<dbReference type="NCBIfam" id="TIGR00756">
    <property type="entry name" value="PPR"/>
    <property type="match status" value="1"/>
</dbReference>
<dbReference type="PROSITE" id="PS51375">
    <property type="entry name" value="PPR"/>
    <property type="match status" value="1"/>
</dbReference>
<comment type="caution">
    <text evidence="4">The sequence shown here is derived from an EMBL/GenBank/DDBJ whole genome shotgun (WGS) entry which is preliminary data.</text>
</comment>
<dbReference type="Pfam" id="PF13041">
    <property type="entry name" value="PPR_2"/>
    <property type="match status" value="1"/>
</dbReference>
<gene>
    <name evidence="4" type="ORF">Ahy_B05g075390</name>
</gene>
<evidence type="ECO:0000256" key="2">
    <source>
        <dbReference type="ARBA" id="ARBA00022737"/>
    </source>
</evidence>
<feature type="repeat" description="PPR" evidence="3">
    <location>
        <begin position="16"/>
        <end position="50"/>
    </location>
</feature>
<protein>
    <recommendedName>
        <fullName evidence="6">Pentatricopeptide repeat-containing protein</fullName>
    </recommendedName>
</protein>
<dbReference type="PANTHER" id="PTHR47932">
    <property type="entry name" value="ATPASE EXPRESSION PROTEIN 3"/>
    <property type="match status" value="1"/>
</dbReference>
<dbReference type="PANTHER" id="PTHR47932:SF74">
    <property type="entry name" value="BOX HELICASE FAMILY PROTEIN, PUTATIVE, EXPRESSED-RELATED"/>
    <property type="match status" value="1"/>
</dbReference>
<evidence type="ECO:0000313" key="4">
    <source>
        <dbReference type="EMBL" id="RYR07897.1"/>
    </source>
</evidence>
<dbReference type="InterPro" id="IPR002885">
    <property type="entry name" value="PPR_rpt"/>
</dbReference>
<keyword evidence="5" id="KW-1185">Reference proteome</keyword>
<dbReference type="InterPro" id="IPR011990">
    <property type="entry name" value="TPR-like_helical_dom_sf"/>
</dbReference>
<dbReference type="Proteomes" id="UP000289738">
    <property type="component" value="Chromosome B05"/>
</dbReference>
<evidence type="ECO:0000256" key="1">
    <source>
        <dbReference type="ARBA" id="ARBA00007626"/>
    </source>
</evidence>
<dbReference type="EMBL" id="SDMP01000015">
    <property type="protein sequence ID" value="RYR07897.1"/>
    <property type="molecule type" value="Genomic_DNA"/>
</dbReference>
<organism evidence="4 5">
    <name type="scientific">Arachis hypogaea</name>
    <name type="common">Peanut</name>
    <dbReference type="NCBI Taxonomy" id="3818"/>
    <lineage>
        <taxon>Eukaryota</taxon>
        <taxon>Viridiplantae</taxon>
        <taxon>Streptophyta</taxon>
        <taxon>Embryophyta</taxon>
        <taxon>Tracheophyta</taxon>
        <taxon>Spermatophyta</taxon>
        <taxon>Magnoliopsida</taxon>
        <taxon>eudicotyledons</taxon>
        <taxon>Gunneridae</taxon>
        <taxon>Pentapetalae</taxon>
        <taxon>rosids</taxon>
        <taxon>fabids</taxon>
        <taxon>Fabales</taxon>
        <taxon>Fabaceae</taxon>
        <taxon>Papilionoideae</taxon>
        <taxon>50 kb inversion clade</taxon>
        <taxon>dalbergioids sensu lato</taxon>
        <taxon>Dalbergieae</taxon>
        <taxon>Pterocarpus clade</taxon>
        <taxon>Arachis</taxon>
    </lineage>
</organism>
<name>A0A444Z131_ARAHY</name>
<dbReference type="GO" id="GO:0003729">
    <property type="term" value="F:mRNA binding"/>
    <property type="evidence" value="ECO:0007669"/>
    <property type="project" value="TreeGrafter"/>
</dbReference>
<keyword evidence="2" id="KW-0677">Repeat</keyword>
<comment type="similarity">
    <text evidence="1">Belongs to the PPR family. P subfamily.</text>
</comment>
<proteinExistence type="inferred from homology"/>
<evidence type="ECO:0000313" key="5">
    <source>
        <dbReference type="Proteomes" id="UP000289738"/>
    </source>
</evidence>
<evidence type="ECO:0008006" key="6">
    <source>
        <dbReference type="Google" id="ProtNLM"/>
    </source>
</evidence>
<dbReference type="Gene3D" id="1.25.40.10">
    <property type="entry name" value="Tetratricopeptide repeat domain"/>
    <property type="match status" value="1"/>
</dbReference>
<evidence type="ECO:0000256" key="3">
    <source>
        <dbReference type="PROSITE-ProRule" id="PRU00708"/>
    </source>
</evidence>
<accession>A0A444Z131</accession>
<dbReference type="AlphaFoldDB" id="A0A444Z131"/>
<sequence>MFKNLQSDEALMLSSNVKTYNIMINGLCKEGLFEEALSLLLEMEDNDCLSNAVTIETVIHTLFEKIRMT</sequence>